<protein>
    <submittedName>
        <fullName evidence="6">ParB/RepB/Spo0J family partition protein</fullName>
    </submittedName>
</protein>
<dbReference type="InterPro" id="IPR036086">
    <property type="entry name" value="ParB/Sulfiredoxin_sf"/>
</dbReference>
<comment type="subcellular location">
    <subcellularLocation>
        <location evidence="1">Cytoplasm</location>
        <location evidence="1">Nucleoid</location>
    </subcellularLocation>
</comment>
<reference evidence="6" key="1">
    <citation type="journal article" date="2021" name="PeerJ">
        <title>Extensive microbial diversity within the chicken gut microbiome revealed by metagenomics and culture.</title>
        <authorList>
            <person name="Gilroy R."/>
            <person name="Ravi A."/>
            <person name="Getino M."/>
            <person name="Pursley I."/>
            <person name="Horton D.L."/>
            <person name="Alikhan N.F."/>
            <person name="Baker D."/>
            <person name="Gharbi K."/>
            <person name="Hall N."/>
            <person name="Watson M."/>
            <person name="Adriaenssens E.M."/>
            <person name="Foster-Nyarko E."/>
            <person name="Jarju S."/>
            <person name="Secka A."/>
            <person name="Antonio M."/>
            <person name="Oren A."/>
            <person name="Chaudhuri R.R."/>
            <person name="La Ragione R."/>
            <person name="Hildebrand F."/>
            <person name="Pallen M.J."/>
        </authorList>
    </citation>
    <scope>NUCLEOTIDE SEQUENCE</scope>
    <source>
        <strain evidence="6">CHK189-11263</strain>
    </source>
</reference>
<dbReference type="SUPFAM" id="SSF109709">
    <property type="entry name" value="KorB DNA-binding domain-like"/>
    <property type="match status" value="1"/>
</dbReference>
<dbReference type="Pfam" id="PF17762">
    <property type="entry name" value="HTH_ParB"/>
    <property type="match status" value="1"/>
</dbReference>
<dbReference type="GO" id="GO:0009295">
    <property type="term" value="C:nucleoid"/>
    <property type="evidence" value="ECO:0007669"/>
    <property type="project" value="UniProtKB-SubCell"/>
</dbReference>
<evidence type="ECO:0000256" key="4">
    <source>
        <dbReference type="ARBA" id="ARBA00023125"/>
    </source>
</evidence>
<sequence>MVLQRKKGLFESTRVLFLPVSAIAPNPNQPRQTFSQDGLEELAASLRLYGVLQPLSVRKAAGGYELISGERRLRAAKLAGLTEVPCILVQADDQSSSLLALIENLQRRDLDFVEEAAALERLIHTFHLSQEEAAKRIGKSQSAVANKLRLLKLPPDVLALLRDHHATERHARALLRLSDPEQQRQAAQLVVEQGFTVARTEEYIEQLLHPAPHSPRKKPAFILKDVRLFLNSVTRGLSMMKSAGVDAACDRQDTDDSILLTIRIPKQARD</sequence>
<evidence type="ECO:0000256" key="2">
    <source>
        <dbReference type="ARBA" id="ARBA00006295"/>
    </source>
</evidence>
<gene>
    <name evidence="6" type="ORF">H9714_06300</name>
</gene>
<evidence type="ECO:0000313" key="6">
    <source>
        <dbReference type="EMBL" id="HJB57145.1"/>
    </source>
</evidence>
<dbReference type="Proteomes" id="UP000824208">
    <property type="component" value="Unassembled WGS sequence"/>
</dbReference>
<dbReference type="Pfam" id="PF02195">
    <property type="entry name" value="ParB_N"/>
    <property type="match status" value="1"/>
</dbReference>
<keyword evidence="3" id="KW-0159">Chromosome partition</keyword>
<dbReference type="GO" id="GO:0003677">
    <property type="term" value="F:DNA binding"/>
    <property type="evidence" value="ECO:0007669"/>
    <property type="project" value="UniProtKB-KW"/>
</dbReference>
<dbReference type="FunFam" id="3.90.1530.30:FF:000001">
    <property type="entry name" value="Chromosome partitioning protein ParB"/>
    <property type="match status" value="1"/>
</dbReference>
<dbReference type="NCBIfam" id="TIGR00180">
    <property type="entry name" value="parB_part"/>
    <property type="match status" value="1"/>
</dbReference>
<comment type="similarity">
    <text evidence="2">Belongs to the ParB family.</text>
</comment>
<proteinExistence type="inferred from homology"/>
<dbReference type="InterPro" id="IPR050336">
    <property type="entry name" value="Chromosome_partition/occlusion"/>
</dbReference>
<evidence type="ECO:0000313" key="7">
    <source>
        <dbReference type="Proteomes" id="UP000824208"/>
    </source>
</evidence>
<evidence type="ECO:0000256" key="3">
    <source>
        <dbReference type="ARBA" id="ARBA00022829"/>
    </source>
</evidence>
<keyword evidence="4" id="KW-0238">DNA-binding</keyword>
<dbReference type="PANTHER" id="PTHR33375">
    <property type="entry name" value="CHROMOSOME-PARTITIONING PROTEIN PARB-RELATED"/>
    <property type="match status" value="1"/>
</dbReference>
<dbReference type="CDD" id="cd16393">
    <property type="entry name" value="SPO0J_N"/>
    <property type="match status" value="1"/>
</dbReference>
<dbReference type="InterPro" id="IPR003115">
    <property type="entry name" value="ParB_N"/>
</dbReference>
<dbReference type="GO" id="GO:0045881">
    <property type="term" value="P:positive regulation of sporulation resulting in formation of a cellular spore"/>
    <property type="evidence" value="ECO:0007669"/>
    <property type="project" value="TreeGrafter"/>
</dbReference>
<accession>A0A9D2MAC3</accession>
<dbReference type="InterPro" id="IPR004437">
    <property type="entry name" value="ParB/RepB/Spo0J"/>
</dbReference>
<evidence type="ECO:0000259" key="5">
    <source>
        <dbReference type="SMART" id="SM00470"/>
    </source>
</evidence>
<name>A0A9D2MAC3_9FIRM</name>
<dbReference type="PANTHER" id="PTHR33375:SF1">
    <property type="entry name" value="CHROMOSOME-PARTITIONING PROTEIN PARB-RELATED"/>
    <property type="match status" value="1"/>
</dbReference>
<dbReference type="InterPro" id="IPR041468">
    <property type="entry name" value="HTH_ParB/Spo0J"/>
</dbReference>
<dbReference type="GO" id="GO:0007059">
    <property type="term" value="P:chromosome segregation"/>
    <property type="evidence" value="ECO:0007669"/>
    <property type="project" value="UniProtKB-KW"/>
</dbReference>
<dbReference type="GO" id="GO:0005694">
    <property type="term" value="C:chromosome"/>
    <property type="evidence" value="ECO:0007669"/>
    <property type="project" value="TreeGrafter"/>
</dbReference>
<dbReference type="AlphaFoldDB" id="A0A9D2MAC3"/>
<feature type="domain" description="ParB-like N-terminal" evidence="5">
    <location>
        <begin position="16"/>
        <end position="105"/>
    </location>
</feature>
<organism evidence="6 7">
    <name type="scientific">Candidatus Flavonifractor intestinipullorum</name>
    <dbReference type="NCBI Taxonomy" id="2838587"/>
    <lineage>
        <taxon>Bacteria</taxon>
        <taxon>Bacillati</taxon>
        <taxon>Bacillota</taxon>
        <taxon>Clostridia</taxon>
        <taxon>Eubacteriales</taxon>
        <taxon>Oscillospiraceae</taxon>
        <taxon>Flavonifractor</taxon>
    </lineage>
</organism>
<comment type="caution">
    <text evidence="6">The sequence shown here is derived from an EMBL/GenBank/DDBJ whole genome shotgun (WGS) entry which is preliminary data.</text>
</comment>
<dbReference type="FunFam" id="1.10.10.2830:FF:000001">
    <property type="entry name" value="Chromosome partitioning protein ParB"/>
    <property type="match status" value="1"/>
</dbReference>
<reference evidence="6" key="2">
    <citation type="submission" date="2021-04" db="EMBL/GenBank/DDBJ databases">
        <authorList>
            <person name="Gilroy R."/>
        </authorList>
    </citation>
    <scope>NUCLEOTIDE SEQUENCE</scope>
    <source>
        <strain evidence="6">CHK189-11263</strain>
    </source>
</reference>
<evidence type="ECO:0000256" key="1">
    <source>
        <dbReference type="ARBA" id="ARBA00004453"/>
    </source>
</evidence>
<dbReference type="SUPFAM" id="SSF110849">
    <property type="entry name" value="ParB/Sulfiredoxin"/>
    <property type="match status" value="1"/>
</dbReference>
<dbReference type="Gene3D" id="1.10.10.2830">
    <property type="match status" value="1"/>
</dbReference>
<dbReference type="Gene3D" id="3.90.1530.30">
    <property type="match status" value="1"/>
</dbReference>
<dbReference type="EMBL" id="DWYC01000053">
    <property type="protein sequence ID" value="HJB57145.1"/>
    <property type="molecule type" value="Genomic_DNA"/>
</dbReference>
<dbReference type="SMART" id="SM00470">
    <property type="entry name" value="ParB"/>
    <property type="match status" value="1"/>
</dbReference>